<organism evidence="2 3">
    <name type="scientific">Trichinella nativa</name>
    <dbReference type="NCBI Taxonomy" id="6335"/>
    <lineage>
        <taxon>Eukaryota</taxon>
        <taxon>Metazoa</taxon>
        <taxon>Ecdysozoa</taxon>
        <taxon>Nematoda</taxon>
        <taxon>Enoplea</taxon>
        <taxon>Dorylaimia</taxon>
        <taxon>Trichinellida</taxon>
        <taxon>Trichinellidae</taxon>
        <taxon>Trichinella</taxon>
    </lineage>
</organism>
<keyword evidence="3" id="KW-1185">Reference proteome</keyword>
<feature type="region of interest" description="Disordered" evidence="1">
    <location>
        <begin position="22"/>
        <end position="49"/>
    </location>
</feature>
<protein>
    <submittedName>
        <fullName evidence="2">Uncharacterized protein</fullName>
    </submittedName>
</protein>
<name>A0A0V1LFE8_9BILA</name>
<comment type="caution">
    <text evidence="2">The sequence shown here is derived from an EMBL/GenBank/DDBJ whole genome shotgun (WGS) entry which is preliminary data.</text>
</comment>
<sequence length="100" mass="11265">MHLSQEVHSGKLRIWNKSTVGLSASEAGSGSRKKSKSKKARASHRDAKADDVVHNQIHVIDRVRDLVRDHDLVRTLLHEDFNLKLSTDSIKLLFIAECIV</sequence>
<reference evidence="2 3" key="1">
    <citation type="submission" date="2015-05" db="EMBL/GenBank/DDBJ databases">
        <title>Evolution of Trichinella species and genotypes.</title>
        <authorList>
            <person name="Korhonen P.K."/>
            <person name="Edoardo P."/>
            <person name="Giuseppe L.R."/>
            <person name="Gasser R.B."/>
        </authorList>
    </citation>
    <scope>NUCLEOTIDE SEQUENCE [LARGE SCALE GENOMIC DNA]</scope>
    <source>
        <strain evidence="2">ISS10</strain>
    </source>
</reference>
<dbReference type="AlphaFoldDB" id="A0A0V1LFE8"/>
<proteinExistence type="predicted"/>
<evidence type="ECO:0000313" key="3">
    <source>
        <dbReference type="Proteomes" id="UP000054721"/>
    </source>
</evidence>
<feature type="compositionally biased region" description="Basic residues" evidence="1">
    <location>
        <begin position="31"/>
        <end position="42"/>
    </location>
</feature>
<dbReference type="EMBL" id="JYDW01000066">
    <property type="protein sequence ID" value="KRZ57922.1"/>
    <property type="molecule type" value="Genomic_DNA"/>
</dbReference>
<dbReference type="Proteomes" id="UP000054721">
    <property type="component" value="Unassembled WGS sequence"/>
</dbReference>
<evidence type="ECO:0000256" key="1">
    <source>
        <dbReference type="SAM" id="MobiDB-lite"/>
    </source>
</evidence>
<evidence type="ECO:0000313" key="2">
    <source>
        <dbReference type="EMBL" id="KRZ57922.1"/>
    </source>
</evidence>
<gene>
    <name evidence="2" type="ORF">T02_16157</name>
</gene>
<accession>A0A0V1LFE8</accession>